<reference evidence="1" key="1">
    <citation type="submission" date="2021-06" db="EMBL/GenBank/DDBJ databases">
        <authorList>
            <person name="Kallberg Y."/>
            <person name="Tangrot J."/>
            <person name="Rosling A."/>
        </authorList>
    </citation>
    <scope>NUCLEOTIDE SEQUENCE</scope>
    <source>
        <strain evidence="1">MA453B</strain>
    </source>
</reference>
<name>A0A9N9KAG0_9GLOM</name>
<dbReference type="Proteomes" id="UP000789405">
    <property type="component" value="Unassembled WGS sequence"/>
</dbReference>
<sequence>MKILGNAMKESSDLKSYQNYFRLTTTNIEDIIEKHLNEEEEDFYIEHY</sequence>
<evidence type="ECO:0000313" key="1">
    <source>
        <dbReference type="EMBL" id="CAG8820039.1"/>
    </source>
</evidence>
<evidence type="ECO:0000313" key="2">
    <source>
        <dbReference type="Proteomes" id="UP000789405"/>
    </source>
</evidence>
<dbReference type="AlphaFoldDB" id="A0A9N9KAG0"/>
<comment type="caution">
    <text evidence="1">The sequence shown here is derived from an EMBL/GenBank/DDBJ whole genome shotgun (WGS) entry which is preliminary data.</text>
</comment>
<feature type="non-terminal residue" evidence="1">
    <location>
        <position position="48"/>
    </location>
</feature>
<accession>A0A9N9KAG0</accession>
<dbReference type="EMBL" id="CAJVPY010058754">
    <property type="protein sequence ID" value="CAG8820039.1"/>
    <property type="molecule type" value="Genomic_DNA"/>
</dbReference>
<protein>
    <submittedName>
        <fullName evidence="1">6254_t:CDS:1</fullName>
    </submittedName>
</protein>
<organism evidence="1 2">
    <name type="scientific">Dentiscutata erythropus</name>
    <dbReference type="NCBI Taxonomy" id="1348616"/>
    <lineage>
        <taxon>Eukaryota</taxon>
        <taxon>Fungi</taxon>
        <taxon>Fungi incertae sedis</taxon>
        <taxon>Mucoromycota</taxon>
        <taxon>Glomeromycotina</taxon>
        <taxon>Glomeromycetes</taxon>
        <taxon>Diversisporales</taxon>
        <taxon>Gigasporaceae</taxon>
        <taxon>Dentiscutata</taxon>
    </lineage>
</organism>
<gene>
    <name evidence="1" type="ORF">DERYTH_LOCUS26884</name>
</gene>
<keyword evidence="2" id="KW-1185">Reference proteome</keyword>
<proteinExistence type="predicted"/>